<evidence type="ECO:0000256" key="9">
    <source>
        <dbReference type="ARBA" id="ARBA00073635"/>
    </source>
</evidence>
<dbReference type="NCBIfam" id="NF004281">
    <property type="entry name" value="PRK05690.1"/>
    <property type="match status" value="1"/>
</dbReference>
<evidence type="ECO:0000256" key="2">
    <source>
        <dbReference type="ARBA" id="ARBA00022679"/>
    </source>
</evidence>
<dbReference type="InterPro" id="IPR001763">
    <property type="entry name" value="Rhodanese-like_dom"/>
</dbReference>
<dbReference type="GO" id="GO:0061605">
    <property type="term" value="F:molybdopterin-synthase adenylyltransferase activity"/>
    <property type="evidence" value="ECO:0007669"/>
    <property type="project" value="UniProtKB-EC"/>
</dbReference>
<evidence type="ECO:0000313" key="14">
    <source>
        <dbReference type="EMBL" id="SIQ84645.1"/>
    </source>
</evidence>
<dbReference type="GO" id="GO:0008146">
    <property type="term" value="F:sulfotransferase activity"/>
    <property type="evidence" value="ECO:0007669"/>
    <property type="project" value="TreeGrafter"/>
</dbReference>
<dbReference type="Gene3D" id="3.40.250.10">
    <property type="entry name" value="Rhodanese-like domain"/>
    <property type="match status" value="1"/>
</dbReference>
<dbReference type="AlphaFoldDB" id="A0A1N6W3T5"/>
<evidence type="ECO:0000256" key="12">
    <source>
        <dbReference type="ARBA" id="ARBA00078531"/>
    </source>
</evidence>
<dbReference type="InterPro" id="IPR000594">
    <property type="entry name" value="ThiF_NAD_FAD-bd"/>
</dbReference>
<dbReference type="Gene3D" id="3.40.50.720">
    <property type="entry name" value="NAD(P)-binding Rossmann-like Domain"/>
    <property type="match status" value="1"/>
</dbReference>
<feature type="domain" description="Rhodanese" evidence="13">
    <location>
        <begin position="276"/>
        <end position="354"/>
    </location>
</feature>
<dbReference type="InterPro" id="IPR045886">
    <property type="entry name" value="ThiF/MoeB/HesA"/>
</dbReference>
<dbReference type="PROSITE" id="PS50206">
    <property type="entry name" value="RHODANESE_3"/>
    <property type="match status" value="1"/>
</dbReference>
<dbReference type="STRING" id="1077936.SAMN05421545_1342"/>
<dbReference type="SUPFAM" id="SSF69572">
    <property type="entry name" value="Activating enzymes of the ubiquitin-like proteins"/>
    <property type="match status" value="1"/>
</dbReference>
<dbReference type="EMBL" id="FTNM01000002">
    <property type="protein sequence ID" value="SIQ84645.1"/>
    <property type="molecule type" value="Genomic_DNA"/>
</dbReference>
<dbReference type="InterPro" id="IPR036873">
    <property type="entry name" value="Rhodanese-like_dom_sf"/>
</dbReference>
<dbReference type="Proteomes" id="UP000185924">
    <property type="component" value="Unassembled WGS sequence"/>
</dbReference>
<dbReference type="OrthoDB" id="9804286at2"/>
<protein>
    <recommendedName>
        <fullName evidence="9">Molybdopterin-synthase adenylyltransferase</fullName>
        <ecNumber evidence="8">2.7.7.80</ecNumber>
    </recommendedName>
    <alternativeName>
        <fullName evidence="12">MoaD protein adenylase</fullName>
    </alternativeName>
    <alternativeName>
        <fullName evidence="10">Molybdopterin-converting factor subunit 1 adenylase</fullName>
    </alternativeName>
    <alternativeName>
        <fullName evidence="11">Sulfur carrier protein MoaD adenylyltransferase</fullName>
    </alternativeName>
</protein>
<dbReference type="Pfam" id="PF00581">
    <property type="entry name" value="Rhodanese"/>
    <property type="match status" value="1"/>
</dbReference>
<dbReference type="InterPro" id="IPR035985">
    <property type="entry name" value="Ubiquitin-activating_enz"/>
</dbReference>
<dbReference type="GO" id="GO:0004792">
    <property type="term" value="F:thiosulfate-cyanide sulfurtransferase activity"/>
    <property type="evidence" value="ECO:0007669"/>
    <property type="project" value="TreeGrafter"/>
</dbReference>
<keyword evidence="4" id="KW-0067">ATP-binding</keyword>
<keyword evidence="2 14" id="KW-0808">Transferase</keyword>
<comment type="similarity">
    <text evidence="1">Belongs to the HesA/MoeB/ThiF family.</text>
</comment>
<dbReference type="PANTHER" id="PTHR10953">
    <property type="entry name" value="UBIQUITIN-ACTIVATING ENZYME E1"/>
    <property type="match status" value="1"/>
</dbReference>
<evidence type="ECO:0000256" key="11">
    <source>
        <dbReference type="ARBA" id="ARBA00075328"/>
    </source>
</evidence>
<evidence type="ECO:0000256" key="3">
    <source>
        <dbReference type="ARBA" id="ARBA00022741"/>
    </source>
</evidence>
<keyword evidence="14" id="KW-0548">Nucleotidyltransferase</keyword>
<evidence type="ECO:0000256" key="10">
    <source>
        <dbReference type="ARBA" id="ARBA00075110"/>
    </source>
</evidence>
<organism evidence="14 15">
    <name type="scientific">Pontibacter lucknowensis</name>
    <dbReference type="NCBI Taxonomy" id="1077936"/>
    <lineage>
        <taxon>Bacteria</taxon>
        <taxon>Pseudomonadati</taxon>
        <taxon>Bacteroidota</taxon>
        <taxon>Cytophagia</taxon>
        <taxon>Cytophagales</taxon>
        <taxon>Hymenobacteraceae</taxon>
        <taxon>Pontibacter</taxon>
    </lineage>
</organism>
<keyword evidence="3" id="KW-0547">Nucleotide-binding</keyword>
<evidence type="ECO:0000256" key="5">
    <source>
        <dbReference type="ARBA" id="ARBA00052218"/>
    </source>
</evidence>
<evidence type="ECO:0000313" key="15">
    <source>
        <dbReference type="Proteomes" id="UP000185924"/>
    </source>
</evidence>
<sequence>MQASDLLRYSCQIALPGFGEASQKRLQQARVLVVGAGGLGCPAAQYLAAAGIGTLGIADFDTVSLGNLHRQVLFTPAEVGQNKARVACDKLQHQNPGIKLVPHELKVTSANVLALLQDYDVVLDGTDNFDTKYLLNDACVLAGKPLVYGAIYQFEGQVAVWNVPVEAGKRSPNYRDVFPEVDASQVPNCAEGGVIPTLAGMIGCMQANEVLKLVTGAGEPLVGKLLLLDALTMQSRIIKVGKVSNVTIDILPETEEVPLISVPELKQGIAKGLYELVDVRRDEERKAFHIGGKHVPLDRLGKEVEQLQTNKPLVFYCASGKRSGEAVKNIRKQLPGLQVYSLEGGIKAWKEQQV</sequence>
<accession>A0A1N6W3T5</accession>
<dbReference type="GO" id="GO:0005524">
    <property type="term" value="F:ATP binding"/>
    <property type="evidence" value="ECO:0007669"/>
    <property type="project" value="UniProtKB-KW"/>
</dbReference>
<dbReference type="Pfam" id="PF00899">
    <property type="entry name" value="ThiF"/>
    <property type="match status" value="1"/>
</dbReference>
<comment type="subunit">
    <text evidence="7">Homodimer. Forms a stable heterotetrameric complex of 2 MoeB and 2 MoaD during adenylation of MoaD.</text>
</comment>
<evidence type="ECO:0000256" key="4">
    <source>
        <dbReference type="ARBA" id="ARBA00022840"/>
    </source>
</evidence>
<comment type="catalytic activity">
    <reaction evidence="5">
        <text>[molybdopterin-synthase sulfur-carrier protein]-C-terminal Gly-Gly + ATP + H(+) = [molybdopterin-synthase sulfur-carrier protein]-C-terminal Gly-Gly-AMP + diphosphate</text>
        <dbReference type="Rhea" id="RHEA:43616"/>
        <dbReference type="Rhea" id="RHEA-COMP:12159"/>
        <dbReference type="Rhea" id="RHEA-COMP:12202"/>
        <dbReference type="ChEBI" id="CHEBI:15378"/>
        <dbReference type="ChEBI" id="CHEBI:30616"/>
        <dbReference type="ChEBI" id="CHEBI:33019"/>
        <dbReference type="ChEBI" id="CHEBI:90618"/>
        <dbReference type="ChEBI" id="CHEBI:90778"/>
        <dbReference type="EC" id="2.7.7.80"/>
    </reaction>
</comment>
<name>A0A1N6W3T5_9BACT</name>
<dbReference type="FunFam" id="3.40.50.720:FF:000033">
    <property type="entry name" value="Adenylyltransferase and sulfurtransferase MOCS3"/>
    <property type="match status" value="1"/>
</dbReference>
<evidence type="ECO:0000256" key="7">
    <source>
        <dbReference type="ARBA" id="ARBA00063809"/>
    </source>
</evidence>
<proteinExistence type="inferred from homology"/>
<dbReference type="GO" id="GO:0005829">
    <property type="term" value="C:cytosol"/>
    <property type="evidence" value="ECO:0007669"/>
    <property type="project" value="TreeGrafter"/>
</dbReference>
<dbReference type="PANTHER" id="PTHR10953:SF102">
    <property type="entry name" value="ADENYLYLTRANSFERASE AND SULFURTRANSFERASE MOCS3"/>
    <property type="match status" value="1"/>
</dbReference>
<evidence type="ECO:0000256" key="6">
    <source>
        <dbReference type="ARBA" id="ARBA00055169"/>
    </source>
</evidence>
<keyword evidence="15" id="KW-1185">Reference proteome</keyword>
<dbReference type="RefSeq" id="WP_076421567.1">
    <property type="nucleotide sequence ID" value="NZ_FTNM01000002.1"/>
</dbReference>
<dbReference type="CDD" id="cd00757">
    <property type="entry name" value="ThiF_MoeB_HesA_family"/>
    <property type="match status" value="1"/>
</dbReference>
<reference evidence="15" key="1">
    <citation type="submission" date="2017-01" db="EMBL/GenBank/DDBJ databases">
        <authorList>
            <person name="Varghese N."/>
            <person name="Submissions S."/>
        </authorList>
    </citation>
    <scope>NUCLEOTIDE SEQUENCE [LARGE SCALE GENOMIC DNA]</scope>
    <source>
        <strain evidence="15">DM9</strain>
    </source>
</reference>
<dbReference type="GO" id="GO:0008641">
    <property type="term" value="F:ubiquitin-like modifier activating enzyme activity"/>
    <property type="evidence" value="ECO:0007669"/>
    <property type="project" value="InterPro"/>
</dbReference>
<evidence type="ECO:0000256" key="8">
    <source>
        <dbReference type="ARBA" id="ARBA00066884"/>
    </source>
</evidence>
<comment type="function">
    <text evidence="6">Catalyzes the adenylation by ATP of the carboxyl group of the C-terminal glycine of sulfur carrier protein MoaD.</text>
</comment>
<evidence type="ECO:0000256" key="1">
    <source>
        <dbReference type="ARBA" id="ARBA00009919"/>
    </source>
</evidence>
<evidence type="ECO:0000259" key="13">
    <source>
        <dbReference type="PROSITE" id="PS50206"/>
    </source>
</evidence>
<dbReference type="EC" id="2.7.7.80" evidence="8"/>
<dbReference type="SMART" id="SM00450">
    <property type="entry name" value="RHOD"/>
    <property type="match status" value="1"/>
</dbReference>
<gene>
    <name evidence="14" type="ORF">SAMN05421545_1342</name>
</gene>
<dbReference type="CDD" id="cd00158">
    <property type="entry name" value="RHOD"/>
    <property type="match status" value="1"/>
</dbReference>